<keyword evidence="3" id="KW-0472">Membrane</keyword>
<keyword evidence="5 6" id="KW-0449">Lipoprotein</keyword>
<evidence type="ECO:0000256" key="3">
    <source>
        <dbReference type="ARBA" id="ARBA00023136"/>
    </source>
</evidence>
<evidence type="ECO:0000256" key="6">
    <source>
        <dbReference type="PIRNR" id="PIRNR002854"/>
    </source>
</evidence>
<gene>
    <name evidence="8" type="ORF">SAMN04488569_103712</name>
</gene>
<evidence type="ECO:0000256" key="1">
    <source>
        <dbReference type="ARBA" id="ARBA00004635"/>
    </source>
</evidence>
<dbReference type="InterPro" id="IPR004872">
    <property type="entry name" value="Lipoprotein_NlpA"/>
</dbReference>
<dbReference type="OrthoDB" id="9812878at2"/>
<feature type="lipid moiety-binding region" description="S-diacylglycerol cysteine" evidence="7">
    <location>
        <position position="20"/>
    </location>
</feature>
<evidence type="ECO:0000256" key="4">
    <source>
        <dbReference type="ARBA" id="ARBA00023139"/>
    </source>
</evidence>
<comment type="similarity">
    <text evidence="6">Belongs to the nlpA lipoprotein family.</text>
</comment>
<dbReference type="Proteomes" id="UP000199589">
    <property type="component" value="Unassembled WGS sequence"/>
</dbReference>
<dbReference type="PIRSF" id="PIRSF002854">
    <property type="entry name" value="MetQ"/>
    <property type="match status" value="1"/>
</dbReference>
<dbReference type="PANTHER" id="PTHR30429:SF1">
    <property type="entry name" value="D-METHIONINE-BINDING LIPOPROTEIN METQ-RELATED"/>
    <property type="match status" value="1"/>
</dbReference>
<evidence type="ECO:0000256" key="2">
    <source>
        <dbReference type="ARBA" id="ARBA00022729"/>
    </source>
</evidence>
<dbReference type="RefSeq" id="WP_091898139.1">
    <property type="nucleotide sequence ID" value="NZ_FOSJ01000037.1"/>
</dbReference>
<proteinExistence type="inferred from homology"/>
<sequence>MSKKWGVLATIATGVILTGCGAGQSDSAESEDLLSDGVLTVGVTAGPHEDIVNEVKKIAAEDGLEIEVVSFTDFVKPNTALAEGDLDINSFQTGIFLDTVVEDSGYDLTKIEPTVTIPMGIYSEKYSDISEIKEGDVIGIPNSPTQEGRALQLFEDAGLITLPEGSSIEVTTSDIEENPLNLDFVTTEAAQLPAQLQDVGAAGINSNFVLDAGMNPAETSLFMEDVDDLFQVNYIVSRTENKDDEALAQFVEYYKTPEIKQFIEEEFKGALVPSW</sequence>
<protein>
    <recommendedName>
        <fullName evidence="6">Lipoprotein</fullName>
    </recommendedName>
</protein>
<evidence type="ECO:0000256" key="7">
    <source>
        <dbReference type="PIRSR" id="PIRSR002854-1"/>
    </source>
</evidence>
<dbReference type="AlphaFoldDB" id="A0A1I3ZS94"/>
<dbReference type="PANTHER" id="PTHR30429">
    <property type="entry name" value="D-METHIONINE-BINDING LIPOPROTEIN METQ"/>
    <property type="match status" value="1"/>
</dbReference>
<evidence type="ECO:0000313" key="9">
    <source>
        <dbReference type="Proteomes" id="UP000199589"/>
    </source>
</evidence>
<keyword evidence="4" id="KW-0564">Palmitate</keyword>
<accession>A0A1I3ZS94</accession>
<keyword evidence="9" id="KW-1185">Reference proteome</keyword>
<dbReference type="EMBL" id="FOSJ01000037">
    <property type="protein sequence ID" value="SFK46429.1"/>
    <property type="molecule type" value="Genomic_DNA"/>
</dbReference>
<evidence type="ECO:0000313" key="8">
    <source>
        <dbReference type="EMBL" id="SFK46429.1"/>
    </source>
</evidence>
<dbReference type="Pfam" id="PF03180">
    <property type="entry name" value="Lipoprotein_9"/>
    <property type="match status" value="1"/>
</dbReference>
<reference evidence="9" key="1">
    <citation type="submission" date="2016-10" db="EMBL/GenBank/DDBJ databases">
        <authorList>
            <person name="Varghese N."/>
            <person name="Submissions S."/>
        </authorList>
    </citation>
    <scope>NUCLEOTIDE SEQUENCE [LARGE SCALE GENOMIC DNA]</scope>
    <source>
        <strain evidence="9">DSM 16108</strain>
    </source>
</reference>
<dbReference type="GO" id="GO:0016020">
    <property type="term" value="C:membrane"/>
    <property type="evidence" value="ECO:0007669"/>
    <property type="project" value="UniProtKB-SubCell"/>
</dbReference>
<evidence type="ECO:0000256" key="5">
    <source>
        <dbReference type="ARBA" id="ARBA00023288"/>
    </source>
</evidence>
<dbReference type="SUPFAM" id="SSF53850">
    <property type="entry name" value="Periplasmic binding protein-like II"/>
    <property type="match status" value="1"/>
</dbReference>
<dbReference type="Gene3D" id="3.40.190.10">
    <property type="entry name" value="Periplasmic binding protein-like II"/>
    <property type="match status" value="2"/>
</dbReference>
<dbReference type="PROSITE" id="PS51257">
    <property type="entry name" value="PROKAR_LIPOPROTEIN"/>
    <property type="match status" value="1"/>
</dbReference>
<name>A0A1I3ZS94_9LACT</name>
<keyword evidence="2" id="KW-0732">Signal</keyword>
<organism evidence="8 9">
    <name type="scientific">Marinilactibacillus piezotolerans</name>
    <dbReference type="NCBI Taxonomy" id="258723"/>
    <lineage>
        <taxon>Bacteria</taxon>
        <taxon>Bacillati</taxon>
        <taxon>Bacillota</taxon>
        <taxon>Bacilli</taxon>
        <taxon>Lactobacillales</taxon>
        <taxon>Carnobacteriaceae</taxon>
        <taxon>Marinilactibacillus</taxon>
    </lineage>
</organism>
<dbReference type="STRING" id="258723.GCA_900169305_01263"/>
<comment type="subcellular location">
    <subcellularLocation>
        <location evidence="1">Membrane</location>
        <topology evidence="1">Lipid-anchor</topology>
    </subcellularLocation>
</comment>